<evidence type="ECO:0000256" key="7">
    <source>
        <dbReference type="SAM" id="Phobius"/>
    </source>
</evidence>
<dbReference type="CDD" id="cd16914">
    <property type="entry name" value="EcfT"/>
    <property type="match status" value="1"/>
</dbReference>
<feature type="transmembrane region" description="Helical" evidence="7">
    <location>
        <begin position="125"/>
        <end position="144"/>
    </location>
</feature>
<organism evidence="8 9">
    <name type="scientific">Pontibacterium sinense</name>
    <dbReference type="NCBI Taxonomy" id="2781979"/>
    <lineage>
        <taxon>Bacteria</taxon>
        <taxon>Pseudomonadati</taxon>
        <taxon>Pseudomonadota</taxon>
        <taxon>Gammaproteobacteria</taxon>
        <taxon>Oceanospirillales</taxon>
        <taxon>Oceanospirillaceae</taxon>
        <taxon>Pontibacterium</taxon>
    </lineage>
</organism>
<keyword evidence="3" id="KW-1003">Cell membrane</keyword>
<keyword evidence="9" id="KW-1185">Reference proteome</keyword>
<keyword evidence="5 7" id="KW-1133">Transmembrane helix</keyword>
<accession>A0A8J7K0V1</accession>
<feature type="transmembrane region" description="Helical" evidence="7">
    <location>
        <begin position="83"/>
        <end position="105"/>
    </location>
</feature>
<comment type="subcellular location">
    <subcellularLocation>
        <location evidence="1">Cell membrane</location>
        <topology evidence="1">Multi-pass membrane protein</topology>
    </subcellularLocation>
</comment>
<dbReference type="InterPro" id="IPR051611">
    <property type="entry name" value="ECF_transporter_component"/>
</dbReference>
<feature type="transmembrane region" description="Helical" evidence="7">
    <location>
        <begin position="241"/>
        <end position="259"/>
    </location>
</feature>
<dbReference type="EMBL" id="JADEYS010000032">
    <property type="protein sequence ID" value="MBE9399659.1"/>
    <property type="molecule type" value="Genomic_DNA"/>
</dbReference>
<evidence type="ECO:0000256" key="4">
    <source>
        <dbReference type="ARBA" id="ARBA00022692"/>
    </source>
</evidence>
<dbReference type="PANTHER" id="PTHR34857">
    <property type="entry name" value="SLL0384 PROTEIN"/>
    <property type="match status" value="1"/>
</dbReference>
<evidence type="ECO:0000313" key="9">
    <source>
        <dbReference type="Proteomes" id="UP000640333"/>
    </source>
</evidence>
<dbReference type="RefSeq" id="WP_193955348.1">
    <property type="nucleotide sequence ID" value="NZ_JADEYS010000032.1"/>
</dbReference>
<feature type="transmembrane region" description="Helical" evidence="7">
    <location>
        <begin position="33"/>
        <end position="62"/>
    </location>
</feature>
<name>A0A8J7K0V1_9GAMM</name>
<dbReference type="GO" id="GO:0043190">
    <property type="term" value="C:ATP-binding cassette (ABC) transporter complex"/>
    <property type="evidence" value="ECO:0007669"/>
    <property type="project" value="InterPro"/>
</dbReference>
<evidence type="ECO:0000256" key="1">
    <source>
        <dbReference type="ARBA" id="ARBA00004651"/>
    </source>
</evidence>
<evidence type="ECO:0000256" key="5">
    <source>
        <dbReference type="ARBA" id="ARBA00022989"/>
    </source>
</evidence>
<dbReference type="PANTHER" id="PTHR34857:SF2">
    <property type="entry name" value="SLL0384 PROTEIN"/>
    <property type="match status" value="1"/>
</dbReference>
<sequence length="260" mass="29390">MPQFLEHSGTSWKGQRLKHEQSLIDSLDPRLRVVAAFLFALVVVSSEQFLVLLIGLATSLLLARLAKLNFKRTLRRVIAMDMFMIFLIIMLPFTTPGEVLFSVAGLPASKEGLLHASKIALKANAVVLCLLSVVGTMSATTLGYSMARLRVPDKLVHLLLFTVRYLDVIGQEYKRMRRAMQARAFVLRTDRHTWRSIGYLIGMLLVHSLERSERIADAMKCRGYNGRFYLMDEMVLARQDYTFMVMGALFLAALTGLNFL</sequence>
<reference evidence="8" key="1">
    <citation type="submission" date="2020-10" db="EMBL/GenBank/DDBJ databases">
        <title>Bacterium isolated from coastal waters sediment.</title>
        <authorList>
            <person name="Chen R.-J."/>
            <person name="Lu D.-C."/>
            <person name="Zhu K.-L."/>
            <person name="Du Z.-J."/>
        </authorList>
    </citation>
    <scope>NUCLEOTIDE SEQUENCE</scope>
    <source>
        <strain evidence="8">N1Y112</strain>
    </source>
</reference>
<dbReference type="AlphaFoldDB" id="A0A8J7K0V1"/>
<protein>
    <submittedName>
        <fullName evidence="8">Cobalt ECF transporter T component CbiQ</fullName>
    </submittedName>
</protein>
<dbReference type="InterPro" id="IPR003339">
    <property type="entry name" value="ABC/ECF_trnsptr_transmembrane"/>
</dbReference>
<evidence type="ECO:0000313" key="8">
    <source>
        <dbReference type="EMBL" id="MBE9399659.1"/>
    </source>
</evidence>
<proteinExistence type="inferred from homology"/>
<dbReference type="InterPro" id="IPR012809">
    <property type="entry name" value="ECF_CbiQ"/>
</dbReference>
<keyword evidence="4 7" id="KW-0812">Transmembrane</keyword>
<dbReference type="NCBIfam" id="TIGR02454">
    <property type="entry name" value="ECF_T_CbiQ"/>
    <property type="match status" value="1"/>
</dbReference>
<dbReference type="Pfam" id="PF02361">
    <property type="entry name" value="CbiQ"/>
    <property type="match status" value="1"/>
</dbReference>
<keyword evidence="6 7" id="KW-0472">Membrane</keyword>
<dbReference type="GO" id="GO:0006824">
    <property type="term" value="P:cobalt ion transport"/>
    <property type="evidence" value="ECO:0007669"/>
    <property type="project" value="InterPro"/>
</dbReference>
<comment type="caution">
    <text evidence="8">The sequence shown here is derived from an EMBL/GenBank/DDBJ whole genome shotgun (WGS) entry which is preliminary data.</text>
</comment>
<evidence type="ECO:0000256" key="6">
    <source>
        <dbReference type="ARBA" id="ARBA00023136"/>
    </source>
</evidence>
<gene>
    <name evidence="8" type="primary">cbiQ</name>
    <name evidence="8" type="ORF">IOQ59_20540</name>
</gene>
<dbReference type="Proteomes" id="UP000640333">
    <property type="component" value="Unassembled WGS sequence"/>
</dbReference>
<evidence type="ECO:0000256" key="2">
    <source>
        <dbReference type="ARBA" id="ARBA00008564"/>
    </source>
</evidence>
<comment type="similarity">
    <text evidence="2">Belongs to the CbiQ family.</text>
</comment>
<evidence type="ECO:0000256" key="3">
    <source>
        <dbReference type="ARBA" id="ARBA00022475"/>
    </source>
</evidence>